<evidence type="ECO:0000256" key="1">
    <source>
        <dbReference type="SAM" id="MobiDB-lite"/>
    </source>
</evidence>
<dbReference type="AlphaFoldDB" id="A0AAF0F7E5"/>
<dbReference type="Proteomes" id="UP001217754">
    <property type="component" value="Chromosome 8"/>
</dbReference>
<proteinExistence type="predicted"/>
<accession>A0AAF0F7E5</accession>
<name>A0AAF0F7E5_9BASI</name>
<dbReference type="GeneID" id="85227725"/>
<evidence type="ECO:0000313" key="2">
    <source>
        <dbReference type="EMBL" id="WFD41081.1"/>
    </source>
</evidence>
<gene>
    <name evidence="2" type="ORF">MJAP1_004074</name>
</gene>
<dbReference type="EMBL" id="CP119965">
    <property type="protein sequence ID" value="WFD41081.1"/>
    <property type="molecule type" value="Genomic_DNA"/>
</dbReference>
<protein>
    <submittedName>
        <fullName evidence="2">Uncharacterized protein</fullName>
    </submittedName>
</protein>
<feature type="compositionally biased region" description="Basic and acidic residues" evidence="1">
    <location>
        <begin position="333"/>
        <end position="347"/>
    </location>
</feature>
<feature type="region of interest" description="Disordered" evidence="1">
    <location>
        <begin position="333"/>
        <end position="405"/>
    </location>
</feature>
<keyword evidence="3" id="KW-1185">Reference proteome</keyword>
<feature type="compositionally biased region" description="Basic and acidic residues" evidence="1">
    <location>
        <begin position="373"/>
        <end position="387"/>
    </location>
</feature>
<organism evidence="2 3">
    <name type="scientific">Malassezia japonica</name>
    <dbReference type="NCBI Taxonomy" id="223818"/>
    <lineage>
        <taxon>Eukaryota</taxon>
        <taxon>Fungi</taxon>
        <taxon>Dikarya</taxon>
        <taxon>Basidiomycota</taxon>
        <taxon>Ustilaginomycotina</taxon>
        <taxon>Malasseziomycetes</taxon>
        <taxon>Malasseziales</taxon>
        <taxon>Malasseziaceae</taxon>
        <taxon>Malassezia</taxon>
    </lineage>
</organism>
<dbReference type="RefSeq" id="XP_060123978.1">
    <property type="nucleotide sequence ID" value="XM_060267995.1"/>
</dbReference>
<feature type="compositionally biased region" description="Polar residues" evidence="1">
    <location>
        <begin position="348"/>
        <end position="359"/>
    </location>
</feature>
<dbReference type="InterPro" id="IPR001387">
    <property type="entry name" value="Cro/C1-type_HTH"/>
</dbReference>
<reference evidence="2" key="1">
    <citation type="submission" date="2023-03" db="EMBL/GenBank/DDBJ databases">
        <title>Mating type loci evolution in Malassezia.</title>
        <authorList>
            <person name="Coelho M.A."/>
        </authorList>
    </citation>
    <scope>NUCLEOTIDE SEQUENCE</scope>
    <source>
        <strain evidence="2">CBS 9431</strain>
    </source>
</reference>
<dbReference type="CDD" id="cd00093">
    <property type="entry name" value="HTH_XRE"/>
    <property type="match status" value="1"/>
</dbReference>
<sequence length="422" mass="48516">MSALPYERDAEMVIKHFLKEVADMQKTRRLDDHSFSIIDRVRIPNANQITSLVTSLNITLGRRMYCHLIKSFVRRKGPGALGKKEHFHLQLQEVIIYNAEFTLSGMEKRFQGHTESLDDWTTSVDYMRKFEIVGVFYRVKGYNHLDDSNVARVRTLSESEKKMLELHFDAVMAQSGYQQFLDALNSARATKHIPMRDLARELCMSPARMQKVFQGFEDPTDDDIFDLAEYFKLYENPGVVDNIVFHAFNSTAASFKHYCHPVMGQFRQVMKRDLDKIWEAFQQISSHTFVMRLPGWNTPGVKVMAAAPSLKCPTDLGFRQIDNYTGPVIKRHRTEEEKGKDVKKEEPNATNALPVTNPESMEVEEVPSNLKAETSEVKVPYDVKEEPSQVNAPSHDIKEEDDIKEVIKNEKGESVEVIYISD</sequence>
<evidence type="ECO:0000313" key="3">
    <source>
        <dbReference type="Proteomes" id="UP001217754"/>
    </source>
</evidence>